<evidence type="ECO:0000256" key="1">
    <source>
        <dbReference type="SAM" id="MobiDB-lite"/>
    </source>
</evidence>
<protein>
    <submittedName>
        <fullName evidence="2">Uncharacterized protein</fullName>
    </submittedName>
</protein>
<reference evidence="2 3" key="1">
    <citation type="submission" date="2020-08" db="EMBL/GenBank/DDBJ databases">
        <authorList>
            <person name="Koutsovoulos G."/>
            <person name="Danchin GJ E."/>
        </authorList>
    </citation>
    <scope>NUCLEOTIDE SEQUENCE [LARGE SCALE GENOMIC DNA]</scope>
</reference>
<evidence type="ECO:0000313" key="2">
    <source>
        <dbReference type="EMBL" id="CAD2203410.1"/>
    </source>
</evidence>
<dbReference type="AlphaFoldDB" id="A0A6V7XVL8"/>
<name>A0A6V7XVL8_MELEN</name>
<evidence type="ECO:0000313" key="3">
    <source>
        <dbReference type="Proteomes" id="UP000580250"/>
    </source>
</evidence>
<feature type="region of interest" description="Disordered" evidence="1">
    <location>
        <begin position="1"/>
        <end position="58"/>
    </location>
</feature>
<accession>A0A6V7XVL8</accession>
<comment type="caution">
    <text evidence="2">The sequence shown here is derived from an EMBL/GenBank/DDBJ whole genome shotgun (WGS) entry which is preliminary data.</text>
</comment>
<dbReference type="Proteomes" id="UP000580250">
    <property type="component" value="Unassembled WGS sequence"/>
</dbReference>
<dbReference type="EMBL" id="CAJEWN010002385">
    <property type="protein sequence ID" value="CAD2203410.1"/>
    <property type="molecule type" value="Genomic_DNA"/>
</dbReference>
<organism evidence="2 3">
    <name type="scientific">Meloidogyne enterolobii</name>
    <name type="common">Root-knot nematode worm</name>
    <name type="synonym">Meloidogyne mayaguensis</name>
    <dbReference type="NCBI Taxonomy" id="390850"/>
    <lineage>
        <taxon>Eukaryota</taxon>
        <taxon>Metazoa</taxon>
        <taxon>Ecdysozoa</taxon>
        <taxon>Nematoda</taxon>
        <taxon>Chromadorea</taxon>
        <taxon>Rhabditida</taxon>
        <taxon>Tylenchina</taxon>
        <taxon>Tylenchomorpha</taxon>
        <taxon>Tylenchoidea</taxon>
        <taxon>Meloidogynidae</taxon>
        <taxon>Meloidogyninae</taxon>
        <taxon>Meloidogyne</taxon>
    </lineage>
</organism>
<proteinExistence type="predicted"/>
<feature type="compositionally biased region" description="Polar residues" evidence="1">
    <location>
        <begin position="91"/>
        <end position="104"/>
    </location>
</feature>
<sequence>MSSSTIRLFARSVPRGYQPPPTSPLVEDVPVMQYKQYKPPSRFSHPSSNNLPSFKHPSVAGEAKEPLMVNTLIQVFGPEKGDETETEKQRLSTFVGETSSEQNSPTPPTELLNGQKRVTLVCLKKYYFKGQKKFFF</sequence>
<feature type="region of interest" description="Disordered" evidence="1">
    <location>
        <begin position="77"/>
        <end position="111"/>
    </location>
</feature>
<gene>
    <name evidence="2" type="ORF">MENT_LOCUS57099</name>
</gene>
<feature type="compositionally biased region" description="Basic and acidic residues" evidence="1">
    <location>
        <begin position="79"/>
        <end position="90"/>
    </location>
</feature>
<dbReference type="OrthoDB" id="5904867at2759"/>